<dbReference type="GO" id="GO:0005524">
    <property type="term" value="F:ATP binding"/>
    <property type="evidence" value="ECO:0007669"/>
    <property type="project" value="UniProtKB-KW"/>
</dbReference>
<dbReference type="InterPro" id="IPR011527">
    <property type="entry name" value="ABC1_TM_dom"/>
</dbReference>
<feature type="domain" description="ABC transporter" evidence="8">
    <location>
        <begin position="320"/>
        <end position="540"/>
    </location>
</feature>
<sequence>MKKTLIHSVLKNYQLKILAIGFLGIFWSLRDIATPYIVKTILDSTSHLNAQEISECVFRSLLTIIFIWVLMEVCMRIQGRLLLRTIPDIRKELCEKLFKRVKAYSYSFFLENVTGTLSDKIHGATQGIEALLSICLSSFIPILSHMAFSLMITVTINLKLFFLFLVWMLLHLGITWKMGMRSLEKVEHLASVRSHLHGKIVDSFFNIFTIKIFCRETDEDQYFNKYLNEELVAAQNVQKYLEKIRLILGLSTIFMLIITLLITYFQWKTSTISNGSLVLIIMILLNLTSFLWYLSMELIRFNEEFGRVKENMDVLFSGVLEQQNSSKIAQPMGNIEVQNLCYAYDKPLFNHLSFSIRSGKKVALTGFSGSGKTTFIHLLLSHLSLQKGQIFLDGVDIQTLSPNSLRQYFSVAAQHPTLLNRSVRDNIQYGNLSATEDEIICAAKIANCHDFILKLSKGYDTIVGERGDRLSGGQKQRIAIARALIKKSPVLILDEPTSSLDHETAILTLKNILNSIQSRTLIVITHNKEIALLMDEMIAIS</sequence>
<feature type="transmembrane region" description="Helical" evidence="7">
    <location>
        <begin position="57"/>
        <end position="75"/>
    </location>
</feature>
<dbReference type="Pfam" id="PF00664">
    <property type="entry name" value="ABC_membrane"/>
    <property type="match status" value="1"/>
</dbReference>
<dbReference type="SUPFAM" id="SSF52540">
    <property type="entry name" value="P-loop containing nucleoside triphosphate hydrolases"/>
    <property type="match status" value="1"/>
</dbReference>
<protein>
    <submittedName>
        <fullName evidence="10">Multidrug export ATP-binding/permease protein</fullName>
        <ecNumber evidence="10">3.6.3.-</ecNumber>
    </submittedName>
</protein>
<feature type="transmembrane region" description="Helical" evidence="7">
    <location>
        <begin position="246"/>
        <end position="265"/>
    </location>
</feature>
<evidence type="ECO:0000256" key="7">
    <source>
        <dbReference type="SAM" id="Phobius"/>
    </source>
</evidence>
<dbReference type="PROSITE" id="PS00211">
    <property type="entry name" value="ABC_TRANSPORTER_1"/>
    <property type="match status" value="1"/>
</dbReference>
<dbReference type="Gene3D" id="1.20.1560.10">
    <property type="entry name" value="ABC transporter type 1, transmembrane domain"/>
    <property type="match status" value="1"/>
</dbReference>
<dbReference type="EMBL" id="CP075587">
    <property type="protein sequence ID" value="QYF48109.1"/>
    <property type="molecule type" value="Genomic_DNA"/>
</dbReference>
<dbReference type="InterPro" id="IPR039421">
    <property type="entry name" value="Type_1_exporter"/>
</dbReference>
<evidence type="ECO:0000313" key="10">
    <source>
        <dbReference type="EMBL" id="QYF48109.1"/>
    </source>
</evidence>
<dbReference type="Gene3D" id="3.40.50.300">
    <property type="entry name" value="P-loop containing nucleotide triphosphate hydrolases"/>
    <property type="match status" value="1"/>
</dbReference>
<keyword evidence="6 7" id="KW-0472">Membrane</keyword>
<keyword evidence="11" id="KW-1185">Reference proteome</keyword>
<proteinExistence type="predicted"/>
<dbReference type="InterPro" id="IPR017871">
    <property type="entry name" value="ABC_transporter-like_CS"/>
</dbReference>
<keyword evidence="5 7" id="KW-1133">Transmembrane helix</keyword>
<dbReference type="RefSeq" id="WP_215216375.1">
    <property type="nucleotide sequence ID" value="NZ_CP075587.1"/>
</dbReference>
<dbReference type="InterPro" id="IPR003439">
    <property type="entry name" value="ABC_transporter-like_ATP-bd"/>
</dbReference>
<evidence type="ECO:0000256" key="6">
    <source>
        <dbReference type="ARBA" id="ARBA00023136"/>
    </source>
</evidence>
<comment type="subcellular location">
    <subcellularLocation>
        <location evidence="1">Cell membrane</location>
        <topology evidence="1">Multi-pass membrane protein</topology>
    </subcellularLocation>
</comment>
<dbReference type="InterPro" id="IPR027417">
    <property type="entry name" value="P-loop_NTPase"/>
</dbReference>
<keyword evidence="10" id="KW-0378">Hydrolase</keyword>
<dbReference type="SUPFAM" id="SSF90123">
    <property type="entry name" value="ABC transporter transmembrane region"/>
    <property type="match status" value="1"/>
</dbReference>
<dbReference type="InterPro" id="IPR003593">
    <property type="entry name" value="AAA+_ATPase"/>
</dbReference>
<dbReference type="PROSITE" id="PS50893">
    <property type="entry name" value="ABC_TRANSPORTER_2"/>
    <property type="match status" value="1"/>
</dbReference>
<dbReference type="PANTHER" id="PTHR24221:SF653">
    <property type="entry name" value="TRANSPORT ATP-BINDING PROTEIN CYDC"/>
    <property type="match status" value="1"/>
</dbReference>
<evidence type="ECO:0000256" key="1">
    <source>
        <dbReference type="ARBA" id="ARBA00004651"/>
    </source>
</evidence>
<evidence type="ECO:0000259" key="8">
    <source>
        <dbReference type="PROSITE" id="PS50893"/>
    </source>
</evidence>
<feature type="transmembrane region" description="Helical" evidence="7">
    <location>
        <begin position="277"/>
        <end position="294"/>
    </location>
</feature>
<evidence type="ECO:0000313" key="11">
    <source>
        <dbReference type="Proteomes" id="UP000826014"/>
    </source>
</evidence>
<evidence type="ECO:0000259" key="9">
    <source>
        <dbReference type="PROSITE" id="PS50929"/>
    </source>
</evidence>
<dbReference type="SMART" id="SM00382">
    <property type="entry name" value="AAA"/>
    <property type="match status" value="1"/>
</dbReference>
<accession>A0ABX8UYV4</accession>
<dbReference type="InterPro" id="IPR036640">
    <property type="entry name" value="ABC1_TM_sf"/>
</dbReference>
<reference evidence="10 11" key="1">
    <citation type="journal article" date="2022" name="bioRxiv">
        <title>Ecology and evolution of chlamydial symbionts of arthropods.</title>
        <authorList>
            <person name="Halter T."/>
            <person name="Koestlbacher S."/>
            <person name="Collingro A."/>
            <person name="Sixt B.S."/>
            <person name="Toenshoff E.R."/>
            <person name="Hendrickx F."/>
            <person name="Kostanjsek R."/>
            <person name="Horn M."/>
        </authorList>
    </citation>
    <scope>NUCLEOTIDE SEQUENCE [LARGE SCALE GENOMIC DNA]</scope>
    <source>
        <strain evidence="10">W744xW776</strain>
    </source>
</reference>
<dbReference type="Pfam" id="PF00005">
    <property type="entry name" value="ABC_tran"/>
    <property type="match status" value="1"/>
</dbReference>
<keyword evidence="3" id="KW-0547">Nucleotide-binding</keyword>
<evidence type="ECO:0000256" key="4">
    <source>
        <dbReference type="ARBA" id="ARBA00022840"/>
    </source>
</evidence>
<dbReference type="PANTHER" id="PTHR24221">
    <property type="entry name" value="ATP-BINDING CASSETTE SUB-FAMILY B"/>
    <property type="match status" value="1"/>
</dbReference>
<feature type="domain" description="ABC transmembrane type-1" evidence="9">
    <location>
        <begin position="18"/>
        <end position="303"/>
    </location>
</feature>
<dbReference type="PROSITE" id="PS50929">
    <property type="entry name" value="ABC_TM1F"/>
    <property type="match status" value="1"/>
</dbReference>
<feature type="transmembrane region" description="Helical" evidence="7">
    <location>
        <begin position="158"/>
        <end position="176"/>
    </location>
</feature>
<name>A0ABX8UYV4_9BACT</name>
<keyword evidence="2 7" id="KW-0812">Transmembrane</keyword>
<dbReference type="Proteomes" id="UP000826014">
    <property type="component" value="Chromosome"/>
</dbReference>
<dbReference type="EC" id="3.6.3.-" evidence="10"/>
<evidence type="ECO:0000256" key="5">
    <source>
        <dbReference type="ARBA" id="ARBA00022989"/>
    </source>
</evidence>
<dbReference type="GO" id="GO:0016787">
    <property type="term" value="F:hydrolase activity"/>
    <property type="evidence" value="ECO:0007669"/>
    <property type="project" value="UniProtKB-KW"/>
</dbReference>
<keyword evidence="4 10" id="KW-0067">ATP-binding</keyword>
<evidence type="ECO:0000256" key="2">
    <source>
        <dbReference type="ARBA" id="ARBA00022692"/>
    </source>
</evidence>
<evidence type="ECO:0000256" key="3">
    <source>
        <dbReference type="ARBA" id="ARBA00022741"/>
    </source>
</evidence>
<gene>
    <name evidence="10" type="ORF">RHABOEDO_000209</name>
</gene>
<organism evidence="10 11">
    <name type="scientific">Candidatus Rhabdochlamydia oedothoracis</name>
    <dbReference type="NCBI Taxonomy" id="2720720"/>
    <lineage>
        <taxon>Bacteria</taxon>
        <taxon>Pseudomonadati</taxon>
        <taxon>Chlamydiota</taxon>
        <taxon>Chlamydiia</taxon>
        <taxon>Parachlamydiales</taxon>
        <taxon>Candidatus Rhabdochlamydiaceae</taxon>
        <taxon>Candidatus Rhabdochlamydia</taxon>
    </lineage>
</organism>